<sequence length="108" mass="12199">MQSLSSVTWNVRGIHTQSKRIKIINHLSKLKADILYNYTASQISTIRFEFSSICHSLLLTNAYINHKAFTLTNIYCPNNNNPSFFSILCDSTNIIMAGDFSTIIIAHS</sequence>
<reference evidence="1" key="2">
    <citation type="submission" date="2025-09" db="UniProtKB">
        <authorList>
            <consortium name="Ensembl"/>
        </authorList>
    </citation>
    <scope>IDENTIFICATION</scope>
</reference>
<protein>
    <recommendedName>
        <fullName evidence="3">Endonuclease/exonuclease/phosphatase domain-containing protein</fullName>
    </recommendedName>
</protein>
<evidence type="ECO:0008006" key="3">
    <source>
        <dbReference type="Google" id="ProtNLM"/>
    </source>
</evidence>
<proteinExistence type="predicted"/>
<evidence type="ECO:0000313" key="2">
    <source>
        <dbReference type="Proteomes" id="UP000261360"/>
    </source>
</evidence>
<evidence type="ECO:0000313" key="1">
    <source>
        <dbReference type="Ensembl" id="ENSSLDP00000020423.1"/>
    </source>
</evidence>
<dbReference type="SUPFAM" id="SSF56219">
    <property type="entry name" value="DNase I-like"/>
    <property type="match status" value="1"/>
</dbReference>
<dbReference type="Proteomes" id="UP000261360">
    <property type="component" value="Unplaced"/>
</dbReference>
<dbReference type="AlphaFoldDB" id="A0A3B4XX78"/>
<reference evidence="1" key="1">
    <citation type="submission" date="2025-08" db="UniProtKB">
        <authorList>
            <consortium name="Ensembl"/>
        </authorList>
    </citation>
    <scope>IDENTIFICATION</scope>
</reference>
<dbReference type="Gene3D" id="3.60.10.10">
    <property type="entry name" value="Endonuclease/exonuclease/phosphatase"/>
    <property type="match status" value="1"/>
</dbReference>
<dbReference type="InterPro" id="IPR036691">
    <property type="entry name" value="Endo/exonu/phosph_ase_sf"/>
</dbReference>
<dbReference type="Ensembl" id="ENSSLDT00000021107.1">
    <property type="protein sequence ID" value="ENSSLDP00000020423.1"/>
    <property type="gene ID" value="ENSSLDG00000015982.1"/>
</dbReference>
<keyword evidence="2" id="KW-1185">Reference proteome</keyword>
<accession>A0A3B4XX78</accession>
<organism evidence="1 2">
    <name type="scientific">Seriola lalandi dorsalis</name>
    <dbReference type="NCBI Taxonomy" id="1841481"/>
    <lineage>
        <taxon>Eukaryota</taxon>
        <taxon>Metazoa</taxon>
        <taxon>Chordata</taxon>
        <taxon>Craniata</taxon>
        <taxon>Vertebrata</taxon>
        <taxon>Euteleostomi</taxon>
        <taxon>Actinopterygii</taxon>
        <taxon>Neopterygii</taxon>
        <taxon>Teleostei</taxon>
        <taxon>Neoteleostei</taxon>
        <taxon>Acanthomorphata</taxon>
        <taxon>Carangaria</taxon>
        <taxon>Carangiformes</taxon>
        <taxon>Carangidae</taxon>
        <taxon>Seriola</taxon>
    </lineage>
</organism>
<name>A0A3B4XX78_SERLL</name>